<keyword evidence="1" id="KW-0812">Transmembrane</keyword>
<dbReference type="EMBL" id="QUAK01000011">
    <property type="protein sequence ID" value="RFU88462.1"/>
    <property type="molecule type" value="Genomic_DNA"/>
</dbReference>
<comment type="caution">
    <text evidence="2">The sequence shown here is derived from an EMBL/GenBank/DDBJ whole genome shotgun (WGS) entry which is preliminary data.</text>
</comment>
<keyword evidence="1" id="KW-1133">Transmembrane helix</keyword>
<name>A0A372MBY8_9ACTN</name>
<keyword evidence="1" id="KW-0472">Membrane</keyword>
<organism evidence="2 3">
    <name type="scientific">Streptomyces triticagri</name>
    <dbReference type="NCBI Taxonomy" id="2293568"/>
    <lineage>
        <taxon>Bacteria</taxon>
        <taxon>Bacillati</taxon>
        <taxon>Actinomycetota</taxon>
        <taxon>Actinomycetes</taxon>
        <taxon>Kitasatosporales</taxon>
        <taxon>Streptomycetaceae</taxon>
        <taxon>Streptomyces</taxon>
    </lineage>
</organism>
<reference evidence="2 3" key="1">
    <citation type="submission" date="2018-08" db="EMBL/GenBank/DDBJ databases">
        <title>Isolation, diversity and antifungal activity of Actinobacteria from wheat.</title>
        <authorList>
            <person name="Han C."/>
        </authorList>
    </citation>
    <scope>NUCLEOTIDE SEQUENCE [LARGE SCALE GENOMIC DNA]</scope>
    <source>
        <strain evidence="2 3">NEAU-YY421</strain>
    </source>
</reference>
<feature type="transmembrane region" description="Helical" evidence="1">
    <location>
        <begin position="60"/>
        <end position="81"/>
    </location>
</feature>
<accession>A0A372MBY8</accession>
<proteinExistence type="predicted"/>
<gene>
    <name evidence="2" type="primary">amaP</name>
    <name evidence="2" type="ORF">DY218_01600</name>
</gene>
<sequence>MLKPLNRILLALAGLVLLVFGGAVLATGLGASLPSWWFYDGQGAVLLSDGARTRWRDEGFWWPVVFAVLAVLVILLLWWLLAQARRRRLREVLVDSGDGEGALLRGPAMESVLASDAEAAEGVARARVALTGRRSEPRARIRLLLEAHAEPADTLHHIGAETVARARDSAGLAELPAEVRMRAVRHRAERVN</sequence>
<protein>
    <submittedName>
        <fullName evidence="2">Alkaline shock response membrane anchor protein AmaP</fullName>
    </submittedName>
</protein>
<dbReference type="AlphaFoldDB" id="A0A372MBY8"/>
<dbReference type="Proteomes" id="UP000263094">
    <property type="component" value="Unassembled WGS sequence"/>
</dbReference>
<evidence type="ECO:0000256" key="1">
    <source>
        <dbReference type="SAM" id="Phobius"/>
    </source>
</evidence>
<evidence type="ECO:0000313" key="2">
    <source>
        <dbReference type="EMBL" id="RFU88462.1"/>
    </source>
</evidence>
<dbReference type="OrthoDB" id="4350374at2"/>
<dbReference type="NCBIfam" id="NF033218">
    <property type="entry name" value="anchor_AmaP"/>
    <property type="match status" value="1"/>
</dbReference>
<evidence type="ECO:0000313" key="3">
    <source>
        <dbReference type="Proteomes" id="UP000263094"/>
    </source>
</evidence>
<keyword evidence="3" id="KW-1185">Reference proteome</keyword>
<dbReference type="RefSeq" id="WP_128554051.1">
    <property type="nucleotide sequence ID" value="NZ_QUAK01000011.1"/>
</dbReference>